<dbReference type="PROSITE" id="PS00107">
    <property type="entry name" value="PROTEIN_KINASE_ATP"/>
    <property type="match status" value="1"/>
</dbReference>
<dbReference type="GO" id="GO:0005964">
    <property type="term" value="C:phosphorylase kinase complex"/>
    <property type="evidence" value="ECO:0007669"/>
    <property type="project" value="InterPro"/>
</dbReference>
<dbReference type="AlphaFoldDB" id="E2ASE5"/>
<reference evidence="15 16" key="1">
    <citation type="journal article" date="2010" name="Science">
        <title>Genomic comparison of the ants Camponotus floridanus and Harpegnathos saltator.</title>
        <authorList>
            <person name="Bonasio R."/>
            <person name="Zhang G."/>
            <person name="Ye C."/>
            <person name="Mutti N.S."/>
            <person name="Fang X."/>
            <person name="Qin N."/>
            <person name="Donahue G."/>
            <person name="Yang P."/>
            <person name="Li Q."/>
            <person name="Li C."/>
            <person name="Zhang P."/>
            <person name="Huang Z."/>
            <person name="Berger S.L."/>
            <person name="Reinberg D."/>
            <person name="Wang J."/>
            <person name="Liebig J."/>
        </authorList>
    </citation>
    <scope>NUCLEOTIDE SEQUENCE [LARGE SCALE GENOMIC DNA]</scope>
    <source>
        <strain evidence="16">C129</strain>
    </source>
</reference>
<feature type="compositionally biased region" description="Low complexity" evidence="13">
    <location>
        <begin position="664"/>
        <end position="679"/>
    </location>
</feature>
<feature type="region of interest" description="Disordered" evidence="13">
    <location>
        <begin position="520"/>
        <end position="555"/>
    </location>
</feature>
<evidence type="ECO:0000256" key="2">
    <source>
        <dbReference type="ARBA" id="ARBA00012432"/>
    </source>
</evidence>
<keyword evidence="7 15" id="KW-0418">Kinase</keyword>
<proteinExistence type="predicted"/>
<evidence type="ECO:0000259" key="14">
    <source>
        <dbReference type="PROSITE" id="PS50011"/>
    </source>
</evidence>
<dbReference type="InterPro" id="IPR000719">
    <property type="entry name" value="Prot_kinase_dom"/>
</dbReference>
<dbReference type="PANTHER" id="PTHR24347">
    <property type="entry name" value="SERINE/THREONINE-PROTEIN KINASE"/>
    <property type="match status" value="1"/>
</dbReference>
<evidence type="ECO:0000256" key="11">
    <source>
        <dbReference type="ARBA" id="ARBA00025890"/>
    </source>
</evidence>
<gene>
    <name evidence="15" type="ORF">EAG_07389</name>
</gene>
<feature type="region of interest" description="Disordered" evidence="13">
    <location>
        <begin position="411"/>
        <end position="485"/>
    </location>
</feature>
<feature type="region of interest" description="Disordered" evidence="13">
    <location>
        <begin position="701"/>
        <end position="734"/>
    </location>
</feature>
<dbReference type="Gene3D" id="3.30.200.20">
    <property type="entry name" value="Phosphorylase Kinase, domain 1"/>
    <property type="match status" value="1"/>
</dbReference>
<organism evidence="16">
    <name type="scientific">Camponotus floridanus</name>
    <name type="common">Florida carpenter ant</name>
    <dbReference type="NCBI Taxonomy" id="104421"/>
    <lineage>
        <taxon>Eukaryota</taxon>
        <taxon>Metazoa</taxon>
        <taxon>Ecdysozoa</taxon>
        <taxon>Arthropoda</taxon>
        <taxon>Hexapoda</taxon>
        <taxon>Insecta</taxon>
        <taxon>Pterygota</taxon>
        <taxon>Neoptera</taxon>
        <taxon>Endopterygota</taxon>
        <taxon>Hymenoptera</taxon>
        <taxon>Apocrita</taxon>
        <taxon>Aculeata</taxon>
        <taxon>Formicoidea</taxon>
        <taxon>Formicidae</taxon>
        <taxon>Formicinae</taxon>
        <taxon>Camponotus</taxon>
    </lineage>
</organism>
<evidence type="ECO:0000313" key="15">
    <source>
        <dbReference type="EMBL" id="EFN63611.1"/>
    </source>
</evidence>
<evidence type="ECO:0000256" key="7">
    <source>
        <dbReference type="ARBA" id="ARBA00022777"/>
    </source>
</evidence>
<dbReference type="InterPro" id="IPR008271">
    <property type="entry name" value="Ser/Thr_kinase_AS"/>
</dbReference>
<evidence type="ECO:0000313" key="16">
    <source>
        <dbReference type="Proteomes" id="UP000000311"/>
    </source>
</evidence>
<evidence type="ECO:0000256" key="10">
    <source>
        <dbReference type="ARBA" id="ARBA00023277"/>
    </source>
</evidence>
<feature type="binding site" evidence="12">
    <location>
        <position position="52"/>
    </location>
    <ligand>
        <name>ATP</name>
        <dbReference type="ChEBI" id="CHEBI:30616"/>
    </ligand>
</feature>
<evidence type="ECO:0000256" key="4">
    <source>
        <dbReference type="ARBA" id="ARBA00022600"/>
    </source>
</evidence>
<dbReference type="FunFam" id="1.10.510.10:FF:000149">
    <property type="entry name" value="phosphorylase b kinase gamma catalytic chain, liver/testis isoform"/>
    <property type="match status" value="1"/>
</dbReference>
<dbReference type="GO" id="GO:0005516">
    <property type="term" value="F:calmodulin binding"/>
    <property type="evidence" value="ECO:0007669"/>
    <property type="project" value="UniProtKB-KW"/>
</dbReference>
<feature type="compositionally biased region" description="Basic residues" evidence="13">
    <location>
        <begin position="459"/>
        <end position="469"/>
    </location>
</feature>
<dbReference type="Pfam" id="PF00069">
    <property type="entry name" value="Pkinase"/>
    <property type="match status" value="1"/>
</dbReference>
<dbReference type="SMART" id="SM00220">
    <property type="entry name" value="S_TKc"/>
    <property type="match status" value="1"/>
</dbReference>
<protein>
    <recommendedName>
        <fullName evidence="2">phosphorylase kinase</fullName>
        <ecNumber evidence="2">2.7.11.19</ecNumber>
    </recommendedName>
</protein>
<keyword evidence="4" id="KW-0321">Glycogen metabolism</keyword>
<dbReference type="Gene3D" id="1.10.510.10">
    <property type="entry name" value="Transferase(Phosphotransferase) domain 1"/>
    <property type="match status" value="1"/>
</dbReference>
<dbReference type="EC" id="2.7.11.19" evidence="2"/>
<dbReference type="Proteomes" id="UP000000311">
    <property type="component" value="Unassembled WGS sequence"/>
</dbReference>
<feature type="compositionally biased region" description="Low complexity" evidence="13">
    <location>
        <begin position="524"/>
        <end position="539"/>
    </location>
</feature>
<dbReference type="PROSITE" id="PS00108">
    <property type="entry name" value="PROTEIN_KINASE_ST"/>
    <property type="match status" value="1"/>
</dbReference>
<sequence>MAKDEGDDLLPDKDAAKGFYAKYEPKEILGRGISSTVRRCIEKETGIEYAAKIIDISNETQEDGHTMKDATLQEVQILHRVAGHPYIIELHDVFESSTFIFLIFELCKNGELFDYLTSVVTLSEKKTRYIMRQVFEGIQHVHNQRIVHRDLKPENILLDDNLNVKITDFGFARILNPGEKLEDLCGTPGYLAPEVLKCNMFENADGYGFEVDIWACGVIMFTLLVGCPPFWHRKQMVMLRNIMEGKYSFTSPEWADITEAPKDLIRKLLVVDPKKRISIKDALEHSFFHTVLWDQDIAPLKRSLSSNSRRLSRISQLALELKAKSFNARKRFQLAIICVRAVIRIKRLHNTPEPLSTQITCTDPYRIKILRKVIDGCAFRVYGHWVKKGEGQNRAALFENTPKTELKHLLANSSPASGTGGGCGVGGRRNAGGSMRRNQHEHSTSVCEQVREPAQQQQNRHHLHHHHHNNNNNNSHHNHNHRAPLPSTSVAREQHIGHRMSLETLLQAAYYVEQEEKKRERLASTSSSSSSSDQHSFVSAPPHSNHTYASSEPRDGIMSPIMQAHAILNARNPVIDIGIVGEANNIVSSLMDANSLPLTPTRVVSIIDIVNSGELLRRSNDWMSSSPKKKWIRHYLLESIEVDVAGLPRGGTRYSSTSSLNSVTTASSPQTLQSTSTTSNMHNQAANSGAVCQTQDINLARSSRESPPANSMPSAAPTSSISAPQEKVATSTASIVQQSHQLHLPISAQMLNTSQGLATIVPTLQHIGPGLRVVPSDTRQLLVAHTTGNNEPRSLTLAVQNSADQSRPPLIAVQSNAGNEPRPVALVVHSSTANDNRVTFVHSNLSNNDRPLALAMQSSASDVRPVTFVHSGNEGRPLVLATHSPALNVSNTQTRIRTGDAQTTHKMVSGVTLVGGNGSELARLPGGAELNILPANGLTLSHAGVSLQTTAGKSGSTMMQNASSTESIAHIVGQHTPLSGLTPIVTPMTVVSQGNQVTAHILAPSSLAGKMITTPILKSVGQMPLVNAQYLNTTTLVKPVVVVSSSTSTLPSTTASSTQPPSTSNSTV</sequence>
<dbReference type="GO" id="GO:0004689">
    <property type="term" value="F:phosphorylase kinase activity"/>
    <property type="evidence" value="ECO:0007669"/>
    <property type="project" value="UniProtKB-EC"/>
</dbReference>
<keyword evidence="10" id="KW-0119">Carbohydrate metabolism</keyword>
<dbReference type="GO" id="GO:0005524">
    <property type="term" value="F:ATP binding"/>
    <property type="evidence" value="ECO:0007669"/>
    <property type="project" value="UniProtKB-UniRule"/>
</dbReference>
<dbReference type="PRINTS" id="PR01049">
    <property type="entry name" value="PHOSPHBKNASE"/>
</dbReference>
<keyword evidence="16" id="KW-1185">Reference proteome</keyword>
<comment type="subunit">
    <text evidence="11">Hexadecamer of 4 heterotetramers, each composed of alpha, beta, gamma, and delta subunits. Alpha (PHKA1 or PHKA2) and beta (PHKB) are regulatory subunits, gamma (PHKG1 or PHKG2) is the catalytic subunit, and delta is calmodulin.</text>
</comment>
<feature type="region of interest" description="Disordered" evidence="13">
    <location>
        <begin position="1047"/>
        <end position="1068"/>
    </location>
</feature>
<evidence type="ECO:0000256" key="5">
    <source>
        <dbReference type="ARBA" id="ARBA00022679"/>
    </source>
</evidence>
<feature type="compositionally biased region" description="Polar residues" evidence="13">
    <location>
        <begin position="653"/>
        <end position="663"/>
    </location>
</feature>
<evidence type="ECO:0000256" key="6">
    <source>
        <dbReference type="ARBA" id="ARBA00022741"/>
    </source>
</evidence>
<keyword evidence="5" id="KW-0808">Transferase</keyword>
<keyword evidence="6 12" id="KW-0547">Nucleotide-binding</keyword>
<feature type="compositionally biased region" description="Gly residues" evidence="13">
    <location>
        <begin position="418"/>
        <end position="430"/>
    </location>
</feature>
<feature type="compositionally biased region" description="Low complexity" evidence="13">
    <location>
        <begin position="706"/>
        <end position="724"/>
    </location>
</feature>
<dbReference type="GO" id="GO:0005977">
    <property type="term" value="P:glycogen metabolic process"/>
    <property type="evidence" value="ECO:0007669"/>
    <property type="project" value="UniProtKB-KW"/>
</dbReference>
<accession>E2ASE5</accession>
<evidence type="ECO:0000256" key="8">
    <source>
        <dbReference type="ARBA" id="ARBA00022840"/>
    </source>
</evidence>
<keyword evidence="3" id="KW-0723">Serine/threonine-protein kinase</keyword>
<comment type="catalytic activity">
    <reaction evidence="1">
        <text>2 ATP + phosphorylase b = 2 ADP + phosphorylase a.</text>
        <dbReference type="EC" id="2.7.11.19"/>
    </reaction>
</comment>
<dbReference type="EMBL" id="GL442298">
    <property type="protein sequence ID" value="EFN63611.1"/>
    <property type="molecule type" value="Genomic_DNA"/>
</dbReference>
<keyword evidence="9" id="KW-0112">Calmodulin-binding</keyword>
<keyword evidence="8 12" id="KW-0067">ATP-binding</keyword>
<evidence type="ECO:0000256" key="13">
    <source>
        <dbReference type="SAM" id="MobiDB-lite"/>
    </source>
</evidence>
<dbReference type="InterPro" id="IPR011009">
    <property type="entry name" value="Kinase-like_dom_sf"/>
</dbReference>
<dbReference type="InterPro" id="IPR017441">
    <property type="entry name" value="Protein_kinase_ATP_BS"/>
</dbReference>
<dbReference type="STRING" id="104421.E2ASE5"/>
<evidence type="ECO:0000256" key="1">
    <source>
        <dbReference type="ARBA" id="ARBA00001674"/>
    </source>
</evidence>
<feature type="domain" description="Protein kinase" evidence="14">
    <location>
        <begin position="23"/>
        <end position="288"/>
    </location>
</feature>
<evidence type="ECO:0000256" key="9">
    <source>
        <dbReference type="ARBA" id="ARBA00022860"/>
    </source>
</evidence>
<evidence type="ECO:0000256" key="12">
    <source>
        <dbReference type="PROSITE-ProRule" id="PRU10141"/>
    </source>
</evidence>
<dbReference type="OrthoDB" id="419455at2759"/>
<dbReference type="FunFam" id="3.30.200.20:FF:000138">
    <property type="entry name" value="Phosphorylase b kinase gamma catalytic chain, liver/testis"/>
    <property type="match status" value="1"/>
</dbReference>
<name>E2ASE5_CAMFO</name>
<evidence type="ECO:0000256" key="3">
    <source>
        <dbReference type="ARBA" id="ARBA00022527"/>
    </source>
</evidence>
<dbReference type="SUPFAM" id="SSF56112">
    <property type="entry name" value="Protein kinase-like (PK-like)"/>
    <property type="match status" value="1"/>
</dbReference>
<dbReference type="InterPro" id="IPR002291">
    <property type="entry name" value="Phosph_kin_gamma"/>
</dbReference>
<dbReference type="InParanoid" id="E2ASE5"/>
<feature type="region of interest" description="Disordered" evidence="13">
    <location>
        <begin position="653"/>
        <end position="683"/>
    </location>
</feature>
<dbReference type="CDD" id="cd14093">
    <property type="entry name" value="STKc_PhKG"/>
    <property type="match status" value="1"/>
</dbReference>
<dbReference type="PROSITE" id="PS50011">
    <property type="entry name" value="PROTEIN_KINASE_DOM"/>
    <property type="match status" value="1"/>
</dbReference>